<name>T0SCM2_SAPDV</name>
<protein>
    <recommendedName>
        <fullName evidence="2">C2 domain-containing protein</fullName>
    </recommendedName>
</protein>
<dbReference type="OrthoDB" id="270970at2759"/>
<dbReference type="EMBL" id="JH767136">
    <property type="protein sequence ID" value="EQC40582.1"/>
    <property type="molecule type" value="Genomic_DNA"/>
</dbReference>
<sequence length="283" mass="31205">MVSTAVEPPWLVQPPSPHIKPAQASLLASSIEVSQRTYDALLVTIESARGLYDAQWVGKQDPYCLVTCGDMSFRTRTHDDGGRDPVWHQELTFPPHCLNAPLAIEIKDENYLHHDGYIGCCELPPTAWQLADVANVWLPVQHHDARVGELCVSIRKQLAAPTQEPNVQSQSVVEDTATDDYAEDSSAVVEVARNVTSSPRDLIADSMEKYIAIVVKEEAPLEELVDDMSDDNVIAAPEMAVTLADEEDIVDDDDDDDEAKPVDDHLGDANMMSRLVLPLNPKE</sequence>
<dbReference type="Pfam" id="PF00168">
    <property type="entry name" value="C2"/>
    <property type="match status" value="1"/>
</dbReference>
<dbReference type="SUPFAM" id="SSF49562">
    <property type="entry name" value="C2 domain (Calcium/lipid-binding domain, CaLB)"/>
    <property type="match status" value="1"/>
</dbReference>
<keyword evidence="4" id="KW-1185">Reference proteome</keyword>
<dbReference type="Gene3D" id="2.60.40.150">
    <property type="entry name" value="C2 domain"/>
    <property type="match status" value="1"/>
</dbReference>
<feature type="compositionally biased region" description="Acidic residues" evidence="1">
    <location>
        <begin position="246"/>
        <end position="258"/>
    </location>
</feature>
<dbReference type="Proteomes" id="UP000030762">
    <property type="component" value="Unassembled WGS sequence"/>
</dbReference>
<gene>
    <name evidence="3" type="ORF">SDRG_02470</name>
</gene>
<dbReference type="PANTHER" id="PTHR47052:SF3">
    <property type="entry name" value="INGRESSION PROTEIN 1"/>
    <property type="match status" value="1"/>
</dbReference>
<dbReference type="RefSeq" id="XP_008606281.1">
    <property type="nucleotide sequence ID" value="XM_008608059.1"/>
</dbReference>
<dbReference type="VEuPathDB" id="FungiDB:SDRG_02470"/>
<evidence type="ECO:0000313" key="4">
    <source>
        <dbReference type="Proteomes" id="UP000030762"/>
    </source>
</evidence>
<dbReference type="CDD" id="cd00030">
    <property type="entry name" value="C2"/>
    <property type="match status" value="1"/>
</dbReference>
<dbReference type="AlphaFoldDB" id="T0SCM2"/>
<organism evidence="3 4">
    <name type="scientific">Saprolegnia diclina (strain VS20)</name>
    <dbReference type="NCBI Taxonomy" id="1156394"/>
    <lineage>
        <taxon>Eukaryota</taxon>
        <taxon>Sar</taxon>
        <taxon>Stramenopiles</taxon>
        <taxon>Oomycota</taxon>
        <taxon>Saprolegniomycetes</taxon>
        <taxon>Saprolegniales</taxon>
        <taxon>Saprolegniaceae</taxon>
        <taxon>Saprolegnia</taxon>
    </lineage>
</organism>
<dbReference type="PROSITE" id="PS50004">
    <property type="entry name" value="C2"/>
    <property type="match status" value="1"/>
</dbReference>
<dbReference type="GeneID" id="19943197"/>
<proteinExistence type="predicted"/>
<dbReference type="InterPro" id="IPR052981">
    <property type="entry name" value="Ingression_C2_domain"/>
</dbReference>
<dbReference type="InterPro" id="IPR035892">
    <property type="entry name" value="C2_domain_sf"/>
</dbReference>
<accession>T0SCM2</accession>
<dbReference type="InterPro" id="IPR000008">
    <property type="entry name" value="C2_dom"/>
</dbReference>
<feature type="domain" description="C2" evidence="2">
    <location>
        <begin position="22"/>
        <end position="138"/>
    </location>
</feature>
<reference evidence="3 4" key="1">
    <citation type="submission" date="2012-04" db="EMBL/GenBank/DDBJ databases">
        <title>The Genome Sequence of Saprolegnia declina VS20.</title>
        <authorList>
            <consortium name="The Broad Institute Genome Sequencing Platform"/>
            <person name="Russ C."/>
            <person name="Nusbaum C."/>
            <person name="Tyler B."/>
            <person name="van West P."/>
            <person name="Dieguez-Uribeondo J."/>
            <person name="de Bruijn I."/>
            <person name="Tripathy S."/>
            <person name="Jiang R."/>
            <person name="Young S.K."/>
            <person name="Zeng Q."/>
            <person name="Gargeya S."/>
            <person name="Fitzgerald M."/>
            <person name="Haas B."/>
            <person name="Abouelleil A."/>
            <person name="Alvarado L."/>
            <person name="Arachchi H.M."/>
            <person name="Berlin A."/>
            <person name="Chapman S.B."/>
            <person name="Goldberg J."/>
            <person name="Griggs A."/>
            <person name="Gujja S."/>
            <person name="Hansen M."/>
            <person name="Howarth C."/>
            <person name="Imamovic A."/>
            <person name="Larimer J."/>
            <person name="McCowen C."/>
            <person name="Montmayeur A."/>
            <person name="Murphy C."/>
            <person name="Neiman D."/>
            <person name="Pearson M."/>
            <person name="Priest M."/>
            <person name="Roberts A."/>
            <person name="Saif S."/>
            <person name="Shea T."/>
            <person name="Sisk P."/>
            <person name="Sykes S."/>
            <person name="Wortman J."/>
            <person name="Nusbaum C."/>
            <person name="Birren B."/>
        </authorList>
    </citation>
    <scope>NUCLEOTIDE SEQUENCE [LARGE SCALE GENOMIC DNA]</scope>
    <source>
        <strain evidence="3 4">VS20</strain>
    </source>
</reference>
<evidence type="ECO:0000256" key="1">
    <source>
        <dbReference type="SAM" id="MobiDB-lite"/>
    </source>
</evidence>
<dbReference type="SMART" id="SM00239">
    <property type="entry name" value="C2"/>
    <property type="match status" value="1"/>
</dbReference>
<evidence type="ECO:0000313" key="3">
    <source>
        <dbReference type="EMBL" id="EQC40582.1"/>
    </source>
</evidence>
<dbReference type="PANTHER" id="PTHR47052">
    <property type="entry name" value="CONSERVED SERINE PROLINE-RICH PROTEIN (AFU_ORTHOLOGUE AFUA_2G01790)"/>
    <property type="match status" value="1"/>
</dbReference>
<evidence type="ECO:0000259" key="2">
    <source>
        <dbReference type="PROSITE" id="PS50004"/>
    </source>
</evidence>
<dbReference type="eggNOG" id="ENOG502SD9Z">
    <property type="taxonomic scope" value="Eukaryota"/>
</dbReference>
<feature type="region of interest" description="Disordered" evidence="1">
    <location>
        <begin position="246"/>
        <end position="283"/>
    </location>
</feature>
<dbReference type="InParanoid" id="T0SCM2"/>